<dbReference type="PROSITE" id="PS51857">
    <property type="entry name" value="CSD_2"/>
    <property type="match status" value="1"/>
</dbReference>
<protein>
    <recommendedName>
        <fullName evidence="2">CSD domain-containing protein</fullName>
    </recommendedName>
</protein>
<dbReference type="PANTHER" id="PTHR11544">
    <property type="entry name" value="COLD SHOCK DOMAIN CONTAINING PROTEINS"/>
    <property type="match status" value="1"/>
</dbReference>
<feature type="compositionally biased region" description="Basic residues" evidence="1">
    <location>
        <begin position="259"/>
        <end position="271"/>
    </location>
</feature>
<dbReference type="InterPro" id="IPR019844">
    <property type="entry name" value="CSD_CS"/>
</dbReference>
<dbReference type="Proteomes" id="UP001314169">
    <property type="component" value="Chromosome X"/>
</dbReference>
<organism evidence="4">
    <name type="scientific">Pipistrellus nathusii</name>
    <name type="common">Nathusius' pipistrelle</name>
    <dbReference type="NCBI Taxonomy" id="59473"/>
    <lineage>
        <taxon>Eukaryota</taxon>
        <taxon>Metazoa</taxon>
        <taxon>Chordata</taxon>
        <taxon>Craniata</taxon>
        <taxon>Vertebrata</taxon>
        <taxon>Euteleostomi</taxon>
        <taxon>Mammalia</taxon>
        <taxon>Eutheria</taxon>
        <taxon>Laurasiatheria</taxon>
        <taxon>Chiroptera</taxon>
        <taxon>Yangochiroptera</taxon>
        <taxon>Vespertilionidae</taxon>
        <taxon>Pipistrellus</taxon>
    </lineage>
</organism>
<dbReference type="SUPFAM" id="SSF50249">
    <property type="entry name" value="Nucleic acid-binding proteins"/>
    <property type="match status" value="1"/>
</dbReference>
<dbReference type="InterPro" id="IPR050181">
    <property type="entry name" value="Cold_shock_domain"/>
</dbReference>
<dbReference type="InterPro" id="IPR011129">
    <property type="entry name" value="CSD"/>
</dbReference>
<feature type="compositionally biased region" description="Pro residues" evidence="1">
    <location>
        <begin position="285"/>
        <end position="303"/>
    </location>
</feature>
<reference evidence="4" key="1">
    <citation type="submission" date="2023-12" db="EMBL/GenBank/DDBJ databases">
        <authorList>
            <person name="Brown T."/>
        </authorList>
    </citation>
    <scope>NUCLEOTIDE SEQUENCE</scope>
</reference>
<feature type="region of interest" description="Disordered" evidence="1">
    <location>
        <begin position="1"/>
        <end position="83"/>
    </location>
</feature>
<feature type="compositionally biased region" description="Low complexity" evidence="1">
    <location>
        <begin position="12"/>
        <end position="29"/>
    </location>
</feature>
<accession>A0ABP0ALR5</accession>
<feature type="compositionally biased region" description="Low complexity" evidence="1">
    <location>
        <begin position="395"/>
        <end position="405"/>
    </location>
</feature>
<dbReference type="Gene3D" id="2.40.50.140">
    <property type="entry name" value="Nucleic acid-binding proteins"/>
    <property type="match status" value="1"/>
</dbReference>
<dbReference type="InterPro" id="IPR002059">
    <property type="entry name" value="CSP_DNA-bd"/>
</dbReference>
<gene>
    <name evidence="3" type="ORF">MPIPNATIZW_LOCUS18810</name>
    <name evidence="4" type="ORF">MPIPNATIZW_LOCUS18811</name>
</gene>
<sequence length="405" mass="43453">MSEAGESTLTEVAASVSPQAASPQAVSPQTVSPKAVCPEAGQKDLPSLGGGDSVQARVTSHASGDSVPEATEAAGAKEKAPKKVIAERVSGSVKWFNVKNGYGFISRHDTGEDVFVHQTAISRNNPHKYQRSVGEGETVEFDVVQGKQGIEAANVTGPGGTRVEGSRFAANRPRFRRGFHARHRAPQQHSAKGPEEDIYGCDYAYHFNCDYFYNFFDYYQYFGYYGCYDYQYQSTREDSGLAQGQRRRLPRRPQDQRLRRFPPIRRARAVTRRPSTFAPASGPRAAPPPAPAARPESSPPRRGPGPSYRLSRPRGRGIAPGTKSSEQMGAENKASGSDAGSAARSPNNPLQGPQQPPGAQDQSPEGGEEETRKGPAAKPACDANQSSASEEDATVADATSAAQAQ</sequence>
<dbReference type="Pfam" id="PF00313">
    <property type="entry name" value="CSD"/>
    <property type="match status" value="1"/>
</dbReference>
<dbReference type="PROSITE" id="PS00352">
    <property type="entry name" value="CSD_1"/>
    <property type="match status" value="1"/>
</dbReference>
<dbReference type="SMART" id="SM00357">
    <property type="entry name" value="CSP"/>
    <property type="match status" value="1"/>
</dbReference>
<dbReference type="InterPro" id="IPR012340">
    <property type="entry name" value="NA-bd_OB-fold"/>
</dbReference>
<feature type="compositionally biased region" description="Low complexity" evidence="1">
    <location>
        <begin position="334"/>
        <end position="364"/>
    </location>
</feature>
<feature type="region of interest" description="Disordered" evidence="1">
    <location>
        <begin position="237"/>
        <end position="405"/>
    </location>
</feature>
<dbReference type="PRINTS" id="PR00050">
    <property type="entry name" value="COLDSHOCK"/>
</dbReference>
<evidence type="ECO:0000259" key="2">
    <source>
        <dbReference type="PROSITE" id="PS51857"/>
    </source>
</evidence>
<keyword evidence="5" id="KW-1185">Reference proteome</keyword>
<evidence type="ECO:0000313" key="5">
    <source>
        <dbReference type="Proteomes" id="UP001314169"/>
    </source>
</evidence>
<evidence type="ECO:0000313" key="3">
    <source>
        <dbReference type="EMBL" id="CAK6450504.1"/>
    </source>
</evidence>
<dbReference type="CDD" id="cd04458">
    <property type="entry name" value="CSP_CDS"/>
    <property type="match status" value="1"/>
</dbReference>
<evidence type="ECO:0000256" key="1">
    <source>
        <dbReference type="SAM" id="MobiDB-lite"/>
    </source>
</evidence>
<dbReference type="EMBL" id="OY882879">
    <property type="protein sequence ID" value="CAK6450504.1"/>
    <property type="molecule type" value="Genomic_DNA"/>
</dbReference>
<evidence type="ECO:0000313" key="4">
    <source>
        <dbReference type="EMBL" id="CAK6450505.1"/>
    </source>
</evidence>
<feature type="domain" description="CSD" evidence="2">
    <location>
        <begin position="88"/>
        <end position="157"/>
    </location>
</feature>
<feature type="compositionally biased region" description="Polar residues" evidence="1">
    <location>
        <begin position="1"/>
        <end position="10"/>
    </location>
</feature>
<name>A0ABP0ALR5_PIPNA</name>
<dbReference type="EMBL" id="OY882879">
    <property type="protein sequence ID" value="CAK6450505.1"/>
    <property type="molecule type" value="Genomic_DNA"/>
</dbReference>
<proteinExistence type="predicted"/>